<feature type="domain" description="Putative restriction endonuclease" evidence="1">
    <location>
        <begin position="13"/>
        <end position="175"/>
    </location>
</feature>
<dbReference type="InterPro" id="IPR008538">
    <property type="entry name" value="Uma2"/>
</dbReference>
<comment type="caution">
    <text evidence="2">The sequence shown here is derived from an EMBL/GenBank/DDBJ whole genome shotgun (WGS) entry which is preliminary data.</text>
</comment>
<dbReference type="AlphaFoldDB" id="A0A7C3ZJG4"/>
<proteinExistence type="predicted"/>
<keyword evidence="2" id="KW-0540">Nuclease</keyword>
<dbReference type="EMBL" id="DSPX01000004">
    <property type="protein sequence ID" value="HGF99223.1"/>
    <property type="molecule type" value="Genomic_DNA"/>
</dbReference>
<dbReference type="CDD" id="cd06260">
    <property type="entry name" value="DUF820-like"/>
    <property type="match status" value="1"/>
</dbReference>
<reference evidence="2" key="1">
    <citation type="journal article" date="2020" name="mSystems">
        <title>Genome- and Community-Level Interaction Insights into Carbon Utilization and Element Cycling Functions of Hydrothermarchaeota in Hydrothermal Sediment.</title>
        <authorList>
            <person name="Zhou Z."/>
            <person name="Liu Y."/>
            <person name="Xu W."/>
            <person name="Pan J."/>
            <person name="Luo Z.H."/>
            <person name="Li M."/>
        </authorList>
    </citation>
    <scope>NUCLEOTIDE SEQUENCE [LARGE SCALE GENOMIC DNA]</scope>
    <source>
        <strain evidence="2">SpSt-374</strain>
    </source>
</reference>
<dbReference type="InterPro" id="IPR012296">
    <property type="entry name" value="Nuclease_put_TT1808"/>
</dbReference>
<keyword evidence="2" id="KW-0378">Hydrolase</keyword>
<evidence type="ECO:0000313" key="2">
    <source>
        <dbReference type="EMBL" id="HGF99223.1"/>
    </source>
</evidence>
<dbReference type="GO" id="GO:0004519">
    <property type="term" value="F:endonuclease activity"/>
    <property type="evidence" value="ECO:0007669"/>
    <property type="project" value="UniProtKB-KW"/>
</dbReference>
<dbReference type="InterPro" id="IPR011335">
    <property type="entry name" value="Restrct_endonuc-II-like"/>
</dbReference>
<dbReference type="Pfam" id="PF05685">
    <property type="entry name" value="Uma2"/>
    <property type="match status" value="1"/>
</dbReference>
<dbReference type="PANTHER" id="PTHR36558:SF1">
    <property type="entry name" value="RESTRICTION ENDONUCLEASE DOMAIN-CONTAINING PROTEIN-RELATED"/>
    <property type="match status" value="1"/>
</dbReference>
<dbReference type="Gene3D" id="3.90.1570.10">
    <property type="entry name" value="tt1808, chain A"/>
    <property type="match status" value="1"/>
</dbReference>
<gene>
    <name evidence="2" type="ORF">ENR15_00730</name>
</gene>
<evidence type="ECO:0000259" key="1">
    <source>
        <dbReference type="Pfam" id="PF05685"/>
    </source>
</evidence>
<name>A0A7C3ZJG4_9CYAN</name>
<dbReference type="PANTHER" id="PTHR36558">
    <property type="entry name" value="GLR1098 PROTEIN"/>
    <property type="match status" value="1"/>
</dbReference>
<dbReference type="SUPFAM" id="SSF52980">
    <property type="entry name" value="Restriction endonuclease-like"/>
    <property type="match status" value="1"/>
</dbReference>
<protein>
    <submittedName>
        <fullName evidence="2">Uma2 family endonuclease</fullName>
    </submittedName>
</protein>
<organism evidence="2">
    <name type="scientific">Planktothricoides sp. SpSt-374</name>
    <dbReference type="NCBI Taxonomy" id="2282167"/>
    <lineage>
        <taxon>Bacteria</taxon>
        <taxon>Bacillati</taxon>
        <taxon>Cyanobacteriota</taxon>
        <taxon>Cyanophyceae</taxon>
        <taxon>Oscillatoriophycideae</taxon>
        <taxon>Oscillatoriales</taxon>
        <taxon>Oscillatoriaceae</taxon>
        <taxon>Planktothricoides</taxon>
    </lineage>
</organism>
<keyword evidence="2" id="KW-0255">Endonuclease</keyword>
<accession>A0A7C3ZJG4</accession>
<sequence>MTSTINQRTYTVAEYLAQEAPSTERHEYRNGEIILMPRGTPNHNQITLNLAGALNFALRRQPYHVFVTDQRLCIPEKRVYTYPDVMIIRQPIELQVGRNDTVLNPLVIAEVLSKSTRSYDKDDKFAAYRTIPSFSEYLLIEQYAPHVEHYTKTEGQAWLFREYDGLEATVSFQAFEFIIALADLYDKVDFGAEVAESDTEPS</sequence>